<evidence type="ECO:0000313" key="2">
    <source>
        <dbReference type="Proteomes" id="UP000439994"/>
    </source>
</evidence>
<evidence type="ECO:0000313" key="1">
    <source>
        <dbReference type="EMBL" id="MUH73662.1"/>
    </source>
</evidence>
<dbReference type="Proteomes" id="UP000439994">
    <property type="component" value="Unassembled WGS sequence"/>
</dbReference>
<dbReference type="InterPro" id="IPR027417">
    <property type="entry name" value="P-loop_NTPase"/>
</dbReference>
<keyword evidence="1" id="KW-0808">Transferase</keyword>
<dbReference type="GO" id="GO:0016301">
    <property type="term" value="F:kinase activity"/>
    <property type="evidence" value="ECO:0007669"/>
    <property type="project" value="UniProtKB-KW"/>
</dbReference>
<dbReference type="EMBL" id="WOCD01000005">
    <property type="protein sequence ID" value="MUH73662.1"/>
    <property type="molecule type" value="Genomic_DNA"/>
</dbReference>
<sequence>MKLKDLAKSKLESGKTLKFDVGPFSIAVKSDFQNVYEEIAKIYSEFEVLSDEHFVDFEITLRNSHSLIRKFFRKQCFFQLGDQEPFTPIPANQAFPMFEWGLNWCISSNAHQYLMIHAAVVEKNGICVVLPAPPGSGKSTLTALLVFSGWRLLSDELTLIETSSGLIQPLARPINLKNQSISVIKQAFPNVAHSNIVKDTHKGDVCLFKAPDASVANIDQKSKATHIILPKFSKNEALSTDPMSQDSAFFELIANSFNYNILGLSGFNTLTEFIDGTSSFNLRYGDNKAALEWFEALTL</sequence>
<keyword evidence="2" id="KW-1185">Reference proteome</keyword>
<dbReference type="NCBIfam" id="TIGR04352">
    <property type="entry name" value="HprK_rel_A"/>
    <property type="match status" value="1"/>
</dbReference>
<protein>
    <submittedName>
        <fullName evidence="1">HprK-related kinase A</fullName>
    </submittedName>
</protein>
<proteinExistence type="predicted"/>
<organism evidence="1 2">
    <name type="scientific">Psychrosphaera haliotis</name>
    <dbReference type="NCBI Taxonomy" id="555083"/>
    <lineage>
        <taxon>Bacteria</taxon>
        <taxon>Pseudomonadati</taxon>
        <taxon>Pseudomonadota</taxon>
        <taxon>Gammaproteobacteria</taxon>
        <taxon>Alteromonadales</taxon>
        <taxon>Pseudoalteromonadaceae</taxon>
        <taxon>Psychrosphaera</taxon>
    </lineage>
</organism>
<dbReference type="InterPro" id="IPR027600">
    <property type="entry name" value="HprK-rel_A"/>
</dbReference>
<name>A0A6N8FG78_9GAMM</name>
<accession>A0A6N8FG78</accession>
<comment type="caution">
    <text evidence="1">The sequence shown here is derived from an EMBL/GenBank/DDBJ whole genome shotgun (WGS) entry which is preliminary data.</text>
</comment>
<dbReference type="RefSeq" id="WP_155697069.1">
    <property type="nucleotide sequence ID" value="NZ_WOCD01000005.1"/>
</dbReference>
<gene>
    <name evidence="1" type="ORF">GNP35_14910</name>
</gene>
<dbReference type="OrthoDB" id="4544211at2"/>
<dbReference type="SUPFAM" id="SSF53795">
    <property type="entry name" value="PEP carboxykinase-like"/>
    <property type="match status" value="1"/>
</dbReference>
<dbReference type="AlphaFoldDB" id="A0A6N8FG78"/>
<dbReference type="Gene3D" id="3.40.50.300">
    <property type="entry name" value="P-loop containing nucleotide triphosphate hydrolases"/>
    <property type="match status" value="1"/>
</dbReference>
<keyword evidence="1" id="KW-0418">Kinase</keyword>
<reference evidence="1 2" key="1">
    <citation type="submission" date="2019-11" db="EMBL/GenBank/DDBJ databases">
        <title>P. haliotis isolates from Z. marina roots.</title>
        <authorList>
            <person name="Cohen M."/>
            <person name="Jospin G."/>
            <person name="Eisen J.A."/>
            <person name="Coil D.A."/>
        </authorList>
    </citation>
    <scope>NUCLEOTIDE SEQUENCE [LARGE SCALE GENOMIC DNA]</scope>
    <source>
        <strain evidence="1 2">UCD-MCMsp1aY</strain>
    </source>
</reference>